<accession>A0A1Y1V8I8</accession>
<reference evidence="3 4" key="1">
    <citation type="submission" date="2016-08" db="EMBL/GenBank/DDBJ databases">
        <title>Genomes of anaerobic fungi encode conserved fungal cellulosomes for biomass hydrolysis.</title>
        <authorList>
            <consortium name="DOE Joint Genome Institute"/>
            <person name="Haitjema C.H."/>
            <person name="Gilmore S.P."/>
            <person name="Henske J.K."/>
            <person name="Solomon K.V."/>
            <person name="De Groot R."/>
            <person name="Kuo A."/>
            <person name="Mondo S.J."/>
            <person name="Salamov A.A."/>
            <person name="Labutti K."/>
            <person name="Zhao Z."/>
            <person name="Chiniquy J."/>
            <person name="Barry K."/>
            <person name="Brewer H.M."/>
            <person name="Purvine S.O."/>
            <person name="Wright A.T."/>
            <person name="Boxma B."/>
            <person name="Van Alen T."/>
            <person name="Hackstein J.H."/>
            <person name="Baker S.E."/>
            <person name="Grigoriev I.V."/>
            <person name="O'Malley M.A."/>
        </authorList>
    </citation>
    <scope>NUCLEOTIDE SEQUENCE [LARGE SCALE GENOMIC DNA]</scope>
    <source>
        <strain evidence="4">finn</strain>
    </source>
</reference>
<evidence type="ECO:0000256" key="1">
    <source>
        <dbReference type="SAM" id="MobiDB-lite"/>
    </source>
</evidence>
<name>A0A1Y1V8I8_9FUNG</name>
<sequence length="124" mass="14096">MNVHSQDYISSIGILISMLTIIYYLYILKLVKVFMGVNTIDNIMGINIADMQKLNSIQLSTLNHSKSDNYLPTNYEPNVKEDADSTHSQASLLSNADFNFKNRNPNKRKLRRSSSSSIFNGFNE</sequence>
<feature type="compositionally biased region" description="Polar residues" evidence="1">
    <location>
        <begin position="86"/>
        <end position="97"/>
    </location>
</feature>
<proteinExistence type="predicted"/>
<keyword evidence="2" id="KW-0472">Membrane</keyword>
<comment type="caution">
    <text evidence="3">The sequence shown here is derived from an EMBL/GenBank/DDBJ whole genome shotgun (WGS) entry which is preliminary data.</text>
</comment>
<evidence type="ECO:0000256" key="2">
    <source>
        <dbReference type="SAM" id="Phobius"/>
    </source>
</evidence>
<feature type="compositionally biased region" description="Low complexity" evidence="1">
    <location>
        <begin position="113"/>
        <end position="124"/>
    </location>
</feature>
<organism evidence="3 4">
    <name type="scientific">Piromyces finnis</name>
    <dbReference type="NCBI Taxonomy" id="1754191"/>
    <lineage>
        <taxon>Eukaryota</taxon>
        <taxon>Fungi</taxon>
        <taxon>Fungi incertae sedis</taxon>
        <taxon>Chytridiomycota</taxon>
        <taxon>Chytridiomycota incertae sedis</taxon>
        <taxon>Neocallimastigomycetes</taxon>
        <taxon>Neocallimastigales</taxon>
        <taxon>Neocallimastigaceae</taxon>
        <taxon>Piromyces</taxon>
    </lineage>
</organism>
<reference evidence="3 4" key="2">
    <citation type="submission" date="2016-08" db="EMBL/GenBank/DDBJ databases">
        <title>Pervasive Adenine N6-methylation of Active Genes in Fungi.</title>
        <authorList>
            <consortium name="DOE Joint Genome Institute"/>
            <person name="Mondo S.J."/>
            <person name="Dannebaum R.O."/>
            <person name="Kuo R.C."/>
            <person name="Labutti K."/>
            <person name="Haridas S."/>
            <person name="Kuo A."/>
            <person name="Salamov A."/>
            <person name="Ahrendt S.R."/>
            <person name="Lipzen A."/>
            <person name="Sullivan W."/>
            <person name="Andreopoulos W.B."/>
            <person name="Clum A."/>
            <person name="Lindquist E."/>
            <person name="Daum C."/>
            <person name="Ramamoorthy G.K."/>
            <person name="Gryganskyi A."/>
            <person name="Culley D."/>
            <person name="Magnuson J.K."/>
            <person name="James T.Y."/>
            <person name="O'Malley M.A."/>
            <person name="Stajich J.E."/>
            <person name="Spatafora J.W."/>
            <person name="Visel A."/>
            <person name="Grigoriev I.V."/>
        </authorList>
    </citation>
    <scope>NUCLEOTIDE SEQUENCE [LARGE SCALE GENOMIC DNA]</scope>
    <source>
        <strain evidence="4">finn</strain>
    </source>
</reference>
<keyword evidence="2" id="KW-1133">Transmembrane helix</keyword>
<evidence type="ECO:0000313" key="3">
    <source>
        <dbReference type="EMBL" id="ORX49721.1"/>
    </source>
</evidence>
<dbReference type="AlphaFoldDB" id="A0A1Y1V8I8"/>
<gene>
    <name evidence="3" type="ORF">BCR36DRAFT_65710</name>
</gene>
<evidence type="ECO:0000313" key="4">
    <source>
        <dbReference type="Proteomes" id="UP000193719"/>
    </source>
</evidence>
<keyword evidence="2" id="KW-0812">Transmembrane</keyword>
<feature type="transmembrane region" description="Helical" evidence="2">
    <location>
        <begin position="6"/>
        <end position="26"/>
    </location>
</feature>
<dbReference type="EMBL" id="MCFH01000023">
    <property type="protein sequence ID" value="ORX49721.1"/>
    <property type="molecule type" value="Genomic_DNA"/>
</dbReference>
<protein>
    <submittedName>
        <fullName evidence="3">Uncharacterized protein</fullName>
    </submittedName>
</protein>
<keyword evidence="4" id="KW-1185">Reference proteome</keyword>
<feature type="region of interest" description="Disordered" evidence="1">
    <location>
        <begin position="68"/>
        <end position="124"/>
    </location>
</feature>
<dbReference type="Proteomes" id="UP000193719">
    <property type="component" value="Unassembled WGS sequence"/>
</dbReference>